<protein>
    <submittedName>
        <fullName evidence="1">Uncharacterized protein</fullName>
    </submittedName>
</protein>
<accession>A0ACB7TF72</accession>
<dbReference type="EMBL" id="CM023490">
    <property type="protein sequence ID" value="KAH6943494.1"/>
    <property type="molecule type" value="Genomic_DNA"/>
</dbReference>
<comment type="caution">
    <text evidence="1">The sequence shown here is derived from an EMBL/GenBank/DDBJ whole genome shotgun (WGS) entry which is preliminary data.</text>
</comment>
<dbReference type="Proteomes" id="UP000821845">
    <property type="component" value="Chromosome 10"/>
</dbReference>
<proteinExistence type="predicted"/>
<evidence type="ECO:0000313" key="1">
    <source>
        <dbReference type="EMBL" id="KAH6943494.1"/>
    </source>
</evidence>
<keyword evidence="2" id="KW-1185">Reference proteome</keyword>
<organism evidence="1 2">
    <name type="scientific">Hyalomma asiaticum</name>
    <name type="common">Tick</name>
    <dbReference type="NCBI Taxonomy" id="266040"/>
    <lineage>
        <taxon>Eukaryota</taxon>
        <taxon>Metazoa</taxon>
        <taxon>Ecdysozoa</taxon>
        <taxon>Arthropoda</taxon>
        <taxon>Chelicerata</taxon>
        <taxon>Arachnida</taxon>
        <taxon>Acari</taxon>
        <taxon>Parasitiformes</taxon>
        <taxon>Ixodida</taxon>
        <taxon>Ixodoidea</taxon>
        <taxon>Ixodidae</taxon>
        <taxon>Hyalomminae</taxon>
        <taxon>Hyalomma</taxon>
    </lineage>
</organism>
<name>A0ACB7TF72_HYAAI</name>
<evidence type="ECO:0000313" key="2">
    <source>
        <dbReference type="Proteomes" id="UP000821845"/>
    </source>
</evidence>
<gene>
    <name evidence="1" type="ORF">HPB50_022146</name>
</gene>
<sequence>MQHFYNTHVFKSSMEACREEGVLADLEIEYADNVPCIDLISSLRTGLLSMVDVECSLRGTADSYVQKARMQHKTSPRSGFEPEPSGTCKKRKAFRLTYAYATVPAGRDGTFSQDRNIEVTEWVSIGALRGC</sequence>
<reference evidence="1" key="1">
    <citation type="submission" date="2020-05" db="EMBL/GenBank/DDBJ databases">
        <title>Large-scale comparative analyses of tick genomes elucidate their genetic diversity and vector capacities.</title>
        <authorList>
            <person name="Jia N."/>
            <person name="Wang J."/>
            <person name="Shi W."/>
            <person name="Du L."/>
            <person name="Sun Y."/>
            <person name="Zhan W."/>
            <person name="Jiang J."/>
            <person name="Wang Q."/>
            <person name="Zhang B."/>
            <person name="Ji P."/>
            <person name="Sakyi L.B."/>
            <person name="Cui X."/>
            <person name="Yuan T."/>
            <person name="Jiang B."/>
            <person name="Yang W."/>
            <person name="Lam T.T.-Y."/>
            <person name="Chang Q."/>
            <person name="Ding S."/>
            <person name="Wang X."/>
            <person name="Zhu J."/>
            <person name="Ruan X."/>
            <person name="Zhao L."/>
            <person name="Wei J."/>
            <person name="Que T."/>
            <person name="Du C."/>
            <person name="Cheng J."/>
            <person name="Dai P."/>
            <person name="Han X."/>
            <person name="Huang E."/>
            <person name="Gao Y."/>
            <person name="Liu J."/>
            <person name="Shao H."/>
            <person name="Ye R."/>
            <person name="Li L."/>
            <person name="Wei W."/>
            <person name="Wang X."/>
            <person name="Wang C."/>
            <person name="Yang T."/>
            <person name="Huo Q."/>
            <person name="Li W."/>
            <person name="Guo W."/>
            <person name="Chen H."/>
            <person name="Zhou L."/>
            <person name="Ni X."/>
            <person name="Tian J."/>
            <person name="Zhou Y."/>
            <person name="Sheng Y."/>
            <person name="Liu T."/>
            <person name="Pan Y."/>
            <person name="Xia L."/>
            <person name="Li J."/>
            <person name="Zhao F."/>
            <person name="Cao W."/>
        </authorList>
    </citation>
    <scope>NUCLEOTIDE SEQUENCE</scope>
    <source>
        <strain evidence="1">Hyas-2018</strain>
    </source>
</reference>